<dbReference type="RefSeq" id="WP_209337831.1">
    <property type="nucleotide sequence ID" value="NZ_JAGIQL010000002.1"/>
</dbReference>
<protein>
    <submittedName>
        <fullName evidence="9">M56 family metallopeptidase</fullName>
    </submittedName>
</protein>
<feature type="transmembrane region" description="Helical" evidence="7">
    <location>
        <begin position="6"/>
        <end position="23"/>
    </location>
</feature>
<keyword evidence="7" id="KW-0472">Membrane</keyword>
<evidence type="ECO:0000256" key="3">
    <source>
        <dbReference type="ARBA" id="ARBA00022801"/>
    </source>
</evidence>
<feature type="transmembrane region" description="Helical" evidence="7">
    <location>
        <begin position="91"/>
        <end position="113"/>
    </location>
</feature>
<dbReference type="Gene3D" id="3.30.2010.10">
    <property type="entry name" value="Metalloproteases ('zincins'), catalytic domain"/>
    <property type="match status" value="1"/>
</dbReference>
<gene>
    <name evidence="9" type="ORF">JFN87_00820</name>
</gene>
<dbReference type="GO" id="GO:0004222">
    <property type="term" value="F:metalloendopeptidase activity"/>
    <property type="evidence" value="ECO:0007669"/>
    <property type="project" value="InterPro"/>
</dbReference>
<keyword evidence="1 6" id="KW-0645">Protease</keyword>
<keyword evidence="10" id="KW-1185">Reference proteome</keyword>
<reference evidence="9" key="1">
    <citation type="submission" date="2021-03" db="EMBL/GenBank/DDBJ databases">
        <title>Whole genome sequence of Streptomyces bomunensis MMS17-BM035.</title>
        <authorList>
            <person name="Lee J.H."/>
        </authorList>
    </citation>
    <scope>NUCLEOTIDE SEQUENCE</scope>
    <source>
        <strain evidence="9">MMS17-BM035</strain>
    </source>
</reference>
<keyword evidence="4 6" id="KW-0862">Zinc</keyword>
<dbReference type="PANTHER" id="PTHR34978">
    <property type="entry name" value="POSSIBLE SENSOR-TRANSDUCER PROTEIN BLAR"/>
    <property type="match status" value="1"/>
</dbReference>
<evidence type="ECO:0000256" key="7">
    <source>
        <dbReference type="SAM" id="Phobius"/>
    </source>
</evidence>
<dbReference type="AlphaFoldDB" id="A0A940M4N3"/>
<evidence type="ECO:0000313" key="10">
    <source>
        <dbReference type="Proteomes" id="UP000670475"/>
    </source>
</evidence>
<dbReference type="Proteomes" id="UP000670475">
    <property type="component" value="Unassembled WGS sequence"/>
</dbReference>
<comment type="similarity">
    <text evidence="6">Belongs to the peptidase M48 family.</text>
</comment>
<evidence type="ECO:0000256" key="2">
    <source>
        <dbReference type="ARBA" id="ARBA00022723"/>
    </source>
</evidence>
<dbReference type="GO" id="GO:0046872">
    <property type="term" value="F:metal ion binding"/>
    <property type="evidence" value="ECO:0007669"/>
    <property type="project" value="UniProtKB-KW"/>
</dbReference>
<proteinExistence type="inferred from homology"/>
<dbReference type="GO" id="GO:0006508">
    <property type="term" value="P:proteolysis"/>
    <property type="evidence" value="ECO:0007669"/>
    <property type="project" value="UniProtKB-KW"/>
</dbReference>
<feature type="transmembrane region" description="Helical" evidence="7">
    <location>
        <begin position="35"/>
        <end position="55"/>
    </location>
</feature>
<keyword evidence="5 6" id="KW-0482">Metalloprotease</keyword>
<evidence type="ECO:0000259" key="8">
    <source>
        <dbReference type="Pfam" id="PF01435"/>
    </source>
</evidence>
<evidence type="ECO:0000256" key="4">
    <source>
        <dbReference type="ARBA" id="ARBA00022833"/>
    </source>
</evidence>
<evidence type="ECO:0000256" key="6">
    <source>
        <dbReference type="RuleBase" id="RU003983"/>
    </source>
</evidence>
<dbReference type="PANTHER" id="PTHR34978:SF3">
    <property type="entry name" value="SLR0241 PROTEIN"/>
    <property type="match status" value="1"/>
</dbReference>
<dbReference type="Pfam" id="PF01435">
    <property type="entry name" value="Peptidase_M48"/>
    <property type="match status" value="1"/>
</dbReference>
<dbReference type="InterPro" id="IPR052173">
    <property type="entry name" value="Beta-lactam_resp_regulator"/>
</dbReference>
<evidence type="ECO:0000256" key="5">
    <source>
        <dbReference type="ARBA" id="ARBA00023049"/>
    </source>
</evidence>
<comment type="cofactor">
    <cofactor evidence="6">
        <name>Zn(2+)</name>
        <dbReference type="ChEBI" id="CHEBI:29105"/>
    </cofactor>
    <text evidence="6">Binds 1 zinc ion per subunit.</text>
</comment>
<feature type="domain" description="Peptidase M48" evidence="8">
    <location>
        <begin position="127"/>
        <end position="196"/>
    </location>
</feature>
<keyword evidence="2" id="KW-0479">Metal-binding</keyword>
<keyword evidence="7" id="KW-1133">Transmembrane helix</keyword>
<name>A0A940M4N3_9ACTN</name>
<evidence type="ECO:0000256" key="1">
    <source>
        <dbReference type="ARBA" id="ARBA00022670"/>
    </source>
</evidence>
<evidence type="ECO:0000313" key="9">
    <source>
        <dbReference type="EMBL" id="MBP0456045.1"/>
    </source>
</evidence>
<dbReference type="EMBL" id="JAGIQL010000002">
    <property type="protein sequence ID" value="MBP0456045.1"/>
    <property type="molecule type" value="Genomic_DNA"/>
</dbReference>
<accession>A0A940M4N3</accession>
<dbReference type="InterPro" id="IPR001915">
    <property type="entry name" value="Peptidase_M48"/>
</dbReference>
<organism evidence="9 10">
    <name type="scientific">Streptomyces montanisoli</name>
    <dbReference type="NCBI Taxonomy" id="2798581"/>
    <lineage>
        <taxon>Bacteria</taxon>
        <taxon>Bacillati</taxon>
        <taxon>Actinomycetota</taxon>
        <taxon>Actinomycetes</taxon>
        <taxon>Kitasatosporales</taxon>
        <taxon>Streptomycetaceae</taxon>
        <taxon>Streptomyces</taxon>
    </lineage>
</organism>
<keyword evidence="7" id="KW-0812">Transmembrane</keyword>
<sequence>MNAVSALIGYAGVIGFLAPRLLLRSSWPHRAPVLAVAAWQALAMSFVVAVSVAVYEFAEPTGHEHAGVLGLLQTCGLAAVADHAHTTSADLLAVAVPAALTVLLLGVFSREVVRAHQARSRHRAVLDLVGRRSSTLRATIIEHALPAAYCLPGRCPRVVVSQGALQLLSADQLDAVLDHERAHIAGRHHLVLAAAEAFAKIFRGLPLARHVREQTGLLLEMIADDRALRCHSRDVLATAMYEMAAAKTPRGAFAAGGPNALLRLRRLLTPQHQPHPAFSGSIAAVAVTVPLLPLLAACAPSAG</sequence>
<dbReference type="CDD" id="cd07326">
    <property type="entry name" value="M56_BlaR1_MecR1_like"/>
    <property type="match status" value="1"/>
</dbReference>
<keyword evidence="3 6" id="KW-0378">Hydrolase</keyword>
<comment type="caution">
    <text evidence="9">The sequence shown here is derived from an EMBL/GenBank/DDBJ whole genome shotgun (WGS) entry which is preliminary data.</text>
</comment>